<evidence type="ECO:0000313" key="1">
    <source>
        <dbReference type="EMBL" id="KAA6440836.1"/>
    </source>
</evidence>
<keyword evidence="2" id="KW-1185">Reference proteome</keyword>
<name>A0A5M8R1Q9_9BACT</name>
<gene>
    <name evidence="1" type="ORF">FEM33_08710</name>
</gene>
<evidence type="ECO:0000313" key="2">
    <source>
        <dbReference type="Proteomes" id="UP000323994"/>
    </source>
</evidence>
<dbReference type="AlphaFoldDB" id="A0A5M8R1Q9"/>
<accession>A0A5M8R1Q9</accession>
<dbReference type="PROSITE" id="PS51257">
    <property type="entry name" value="PROKAR_LIPOPROTEIN"/>
    <property type="match status" value="1"/>
</dbReference>
<protein>
    <submittedName>
        <fullName evidence="1">Uncharacterized protein</fullName>
    </submittedName>
</protein>
<organism evidence="1 2">
    <name type="scientific">Dyadobacter flavalbus</name>
    <dbReference type="NCBI Taxonomy" id="2579942"/>
    <lineage>
        <taxon>Bacteria</taxon>
        <taxon>Pseudomonadati</taxon>
        <taxon>Bacteroidota</taxon>
        <taxon>Cytophagia</taxon>
        <taxon>Cytophagales</taxon>
        <taxon>Spirosomataceae</taxon>
        <taxon>Dyadobacter</taxon>
    </lineage>
</organism>
<dbReference type="Proteomes" id="UP000323994">
    <property type="component" value="Unassembled WGS sequence"/>
</dbReference>
<reference evidence="1 2" key="1">
    <citation type="submission" date="2019-05" db="EMBL/GenBank/DDBJ databases">
        <authorList>
            <person name="Qu J.-H."/>
        </authorList>
    </citation>
    <scope>NUCLEOTIDE SEQUENCE [LARGE SCALE GENOMIC DNA]</scope>
    <source>
        <strain evidence="1 2">NS28</strain>
    </source>
</reference>
<proteinExistence type="predicted"/>
<dbReference type="OrthoDB" id="1467525at2"/>
<comment type="caution">
    <text evidence="1">The sequence shown here is derived from an EMBL/GenBank/DDBJ whole genome shotgun (WGS) entry which is preliminary data.</text>
</comment>
<dbReference type="EMBL" id="VBSN01000027">
    <property type="protein sequence ID" value="KAA6440836.1"/>
    <property type="molecule type" value="Genomic_DNA"/>
</dbReference>
<sequence>MNNQLHRITNFRNAVLLLITIAAFSCDSKTTEPVDDYNYFPLEAGRYSVYQVREETYSTSQKDPVIKAWQEKDEVIRVETSEGISTYTFSRSTRNTAADYWQKVKEFTVQKYPDKILTNIDNRTYFSMAFPVDANLEWNGNSYNDLDEENYHYQNISQPASIDAQSFAKTLTIEERRDTSIINKYIGVKQYALGVGLISDDQTALELCQSENCIGSGKIESGMHKIRKIIEYGSK</sequence>